<dbReference type="Gramene" id="Psat06G0050900-T1">
    <property type="protein sequence ID" value="KAI5393405.1"/>
    <property type="gene ID" value="KIW84_060509"/>
</dbReference>
<evidence type="ECO:0000313" key="2">
    <source>
        <dbReference type="EMBL" id="KAI5393405.1"/>
    </source>
</evidence>
<name>A0A9D4W0C2_PEA</name>
<proteinExistence type="predicted"/>
<protein>
    <submittedName>
        <fullName evidence="2">Uncharacterized protein</fullName>
    </submittedName>
</protein>
<keyword evidence="3" id="KW-1185">Reference proteome</keyword>
<dbReference type="EMBL" id="JAMSHJ010000006">
    <property type="protein sequence ID" value="KAI5393405.1"/>
    <property type="molecule type" value="Genomic_DNA"/>
</dbReference>
<evidence type="ECO:0000313" key="3">
    <source>
        <dbReference type="Proteomes" id="UP001058974"/>
    </source>
</evidence>
<reference evidence="2 3" key="1">
    <citation type="journal article" date="2022" name="Nat. Genet.">
        <title>Improved pea reference genome and pan-genome highlight genomic features and evolutionary characteristics.</title>
        <authorList>
            <person name="Yang T."/>
            <person name="Liu R."/>
            <person name="Luo Y."/>
            <person name="Hu S."/>
            <person name="Wang D."/>
            <person name="Wang C."/>
            <person name="Pandey M.K."/>
            <person name="Ge S."/>
            <person name="Xu Q."/>
            <person name="Li N."/>
            <person name="Li G."/>
            <person name="Huang Y."/>
            <person name="Saxena R.K."/>
            <person name="Ji Y."/>
            <person name="Li M."/>
            <person name="Yan X."/>
            <person name="He Y."/>
            <person name="Liu Y."/>
            <person name="Wang X."/>
            <person name="Xiang C."/>
            <person name="Varshney R.K."/>
            <person name="Ding H."/>
            <person name="Gao S."/>
            <person name="Zong X."/>
        </authorList>
    </citation>
    <scope>NUCLEOTIDE SEQUENCE [LARGE SCALE GENOMIC DNA]</scope>
    <source>
        <strain evidence="2 3">cv. Zhongwan 6</strain>
    </source>
</reference>
<feature type="region of interest" description="Disordered" evidence="1">
    <location>
        <begin position="1"/>
        <end position="35"/>
    </location>
</feature>
<comment type="caution">
    <text evidence="2">The sequence shown here is derived from an EMBL/GenBank/DDBJ whole genome shotgun (WGS) entry which is preliminary data.</text>
</comment>
<gene>
    <name evidence="2" type="ORF">KIW84_060509</name>
</gene>
<dbReference type="AlphaFoldDB" id="A0A9D4W0C2"/>
<organism evidence="2 3">
    <name type="scientific">Pisum sativum</name>
    <name type="common">Garden pea</name>
    <name type="synonym">Lathyrus oleraceus</name>
    <dbReference type="NCBI Taxonomy" id="3888"/>
    <lineage>
        <taxon>Eukaryota</taxon>
        <taxon>Viridiplantae</taxon>
        <taxon>Streptophyta</taxon>
        <taxon>Embryophyta</taxon>
        <taxon>Tracheophyta</taxon>
        <taxon>Spermatophyta</taxon>
        <taxon>Magnoliopsida</taxon>
        <taxon>eudicotyledons</taxon>
        <taxon>Gunneridae</taxon>
        <taxon>Pentapetalae</taxon>
        <taxon>rosids</taxon>
        <taxon>fabids</taxon>
        <taxon>Fabales</taxon>
        <taxon>Fabaceae</taxon>
        <taxon>Papilionoideae</taxon>
        <taxon>50 kb inversion clade</taxon>
        <taxon>NPAAA clade</taxon>
        <taxon>Hologalegina</taxon>
        <taxon>IRL clade</taxon>
        <taxon>Fabeae</taxon>
        <taxon>Lathyrus</taxon>
    </lineage>
</organism>
<accession>A0A9D4W0C2</accession>
<dbReference type="Proteomes" id="UP001058974">
    <property type="component" value="Chromosome 6"/>
</dbReference>
<sequence length="90" mass="10274">MRVFTTTAQTMMDDESPPAKAGTQAKDPNGVKRHSSSQLRGFFLIFHRVARKSYSTLERIVIDGEIRKRKYSPIAKKRRTWAMTSRSLSG</sequence>
<feature type="compositionally biased region" description="Polar residues" evidence="1">
    <location>
        <begin position="1"/>
        <end position="10"/>
    </location>
</feature>
<evidence type="ECO:0000256" key="1">
    <source>
        <dbReference type="SAM" id="MobiDB-lite"/>
    </source>
</evidence>